<organism evidence="1 2">
    <name type="scientific">Proteiniclasticum sediminis</name>
    <dbReference type="NCBI Taxonomy" id="2804028"/>
    <lineage>
        <taxon>Bacteria</taxon>
        <taxon>Bacillati</taxon>
        <taxon>Bacillota</taxon>
        <taxon>Clostridia</taxon>
        <taxon>Eubacteriales</taxon>
        <taxon>Clostridiaceae</taxon>
        <taxon>Proteiniclasticum</taxon>
    </lineage>
</organism>
<dbReference type="AlphaFoldDB" id="A0A941CP89"/>
<accession>A0A941CP89</accession>
<dbReference type="EMBL" id="JAGSCS010000010">
    <property type="protein sequence ID" value="MBR0576361.1"/>
    <property type="molecule type" value="Genomic_DNA"/>
</dbReference>
<name>A0A941CP89_9CLOT</name>
<dbReference type="RefSeq" id="WP_211801275.1">
    <property type="nucleotide sequence ID" value="NZ_JAGSCS010000010.1"/>
</dbReference>
<protein>
    <submittedName>
        <fullName evidence="1">Uncharacterized protein</fullName>
    </submittedName>
</protein>
<evidence type="ECO:0000313" key="1">
    <source>
        <dbReference type="EMBL" id="MBR0576361.1"/>
    </source>
</evidence>
<reference evidence="1" key="1">
    <citation type="submission" date="2021-04" db="EMBL/GenBank/DDBJ databases">
        <title>Proteiniclasticum sedimins sp. nov., an obligate anaerobic bacterium isolated from anaerobic sludge.</title>
        <authorList>
            <person name="Liu J."/>
        </authorList>
    </citation>
    <scope>NUCLEOTIDE SEQUENCE</scope>
    <source>
        <strain evidence="1">BAD-10</strain>
    </source>
</reference>
<gene>
    <name evidence="1" type="ORF">KCG48_08395</name>
</gene>
<keyword evidence="2" id="KW-1185">Reference proteome</keyword>
<sequence length="63" mass="7207">MLEAKEGYCTQCELITYFLPVEEGYECQRCKGINTMQGLKNLSEDPEVKAETVVDLYLPDDLE</sequence>
<dbReference type="Proteomes" id="UP000675379">
    <property type="component" value="Unassembled WGS sequence"/>
</dbReference>
<proteinExistence type="predicted"/>
<comment type="caution">
    <text evidence="1">The sequence shown here is derived from an EMBL/GenBank/DDBJ whole genome shotgun (WGS) entry which is preliminary data.</text>
</comment>
<evidence type="ECO:0000313" key="2">
    <source>
        <dbReference type="Proteomes" id="UP000675379"/>
    </source>
</evidence>